<comment type="caution">
    <text evidence="11">The sequence shown here is derived from an EMBL/GenBank/DDBJ whole genome shotgun (WGS) entry which is preliminary data.</text>
</comment>
<dbReference type="NCBIfam" id="TIGR01882">
    <property type="entry name" value="peptidase-T"/>
    <property type="match status" value="1"/>
</dbReference>
<evidence type="ECO:0000313" key="12">
    <source>
        <dbReference type="Proteomes" id="UP000248975"/>
    </source>
</evidence>
<keyword evidence="6" id="KW-0482">Metalloprotease</keyword>
<comment type="similarity">
    <text evidence="1">Belongs to the peptidase M20B family.</text>
</comment>
<reference evidence="11 12" key="1">
    <citation type="submission" date="2017-08" db="EMBL/GenBank/DDBJ databases">
        <title>Infants hospitalized years apart are colonized by the same room-sourced microbial strains.</title>
        <authorList>
            <person name="Brooks B."/>
            <person name="Olm M.R."/>
            <person name="Firek B.A."/>
            <person name="Baker R."/>
            <person name="Thomas B.C."/>
            <person name="Morowitz M.J."/>
            <person name="Banfield J.F."/>
        </authorList>
    </citation>
    <scope>NUCLEOTIDE SEQUENCE [LARGE SCALE GENOMIC DNA]</scope>
    <source>
        <strain evidence="11">S2_003_000_R2_11</strain>
    </source>
</reference>
<evidence type="ECO:0000256" key="1">
    <source>
        <dbReference type="ARBA" id="ARBA00009692"/>
    </source>
</evidence>
<dbReference type="EMBL" id="QFQS01000001">
    <property type="protein sequence ID" value="PZQ99829.1"/>
    <property type="molecule type" value="Genomic_DNA"/>
</dbReference>
<dbReference type="InterPro" id="IPR001261">
    <property type="entry name" value="ArgE/DapE_CS"/>
</dbReference>
<keyword evidence="3 9" id="KW-0479">Metal-binding</keyword>
<feature type="binding site" evidence="9">
    <location>
        <position position="82"/>
    </location>
    <ligand>
        <name>Zn(2+)</name>
        <dbReference type="ChEBI" id="CHEBI:29105"/>
        <label>1</label>
    </ligand>
</feature>
<dbReference type="Gene3D" id="3.40.630.10">
    <property type="entry name" value="Zn peptidases"/>
    <property type="match status" value="1"/>
</dbReference>
<keyword evidence="5 9" id="KW-0862">Zinc</keyword>
<dbReference type="GO" id="GO:0045148">
    <property type="term" value="F:tripeptide aminopeptidase activity"/>
    <property type="evidence" value="ECO:0007669"/>
    <property type="project" value="UniProtKB-UniRule"/>
</dbReference>
<organism evidence="11 12">
    <name type="scientific">Cereibacter sphaeroides</name>
    <name type="common">Rhodobacter sphaeroides</name>
    <dbReference type="NCBI Taxonomy" id="1063"/>
    <lineage>
        <taxon>Bacteria</taxon>
        <taxon>Pseudomonadati</taxon>
        <taxon>Pseudomonadota</taxon>
        <taxon>Alphaproteobacteria</taxon>
        <taxon>Rhodobacterales</taxon>
        <taxon>Paracoccaceae</taxon>
        <taxon>Cereibacter</taxon>
    </lineage>
</organism>
<dbReference type="NCBIfam" id="NF003976">
    <property type="entry name" value="PRK05469.1"/>
    <property type="match status" value="1"/>
</dbReference>
<gene>
    <name evidence="11" type="primary">pepT</name>
    <name evidence="11" type="ORF">DI533_04080</name>
</gene>
<protein>
    <recommendedName>
        <fullName evidence="7">Peptidase T</fullName>
        <ecNumber evidence="7">3.4.11.4</ecNumber>
    </recommendedName>
</protein>
<name>A0A2W5SCP6_CERSP</name>
<dbReference type="GO" id="GO:0005829">
    <property type="term" value="C:cytosol"/>
    <property type="evidence" value="ECO:0007669"/>
    <property type="project" value="TreeGrafter"/>
</dbReference>
<dbReference type="PROSITE" id="PS00759">
    <property type="entry name" value="ARGE_DAPE_CPG2_2"/>
    <property type="match status" value="1"/>
</dbReference>
<feature type="binding site" evidence="9">
    <location>
        <position position="202"/>
    </location>
    <ligand>
        <name>Zn(2+)</name>
        <dbReference type="ChEBI" id="CHEBI:29105"/>
        <label>1</label>
    </ligand>
</feature>
<proteinExistence type="inferred from homology"/>
<dbReference type="SUPFAM" id="SSF55031">
    <property type="entry name" value="Bacterial exopeptidase dimerisation domain"/>
    <property type="match status" value="1"/>
</dbReference>
<evidence type="ECO:0000256" key="7">
    <source>
        <dbReference type="NCBIfam" id="TIGR01882"/>
    </source>
</evidence>
<keyword evidence="4" id="KW-0378">Hydrolase</keyword>
<evidence type="ECO:0000313" key="11">
    <source>
        <dbReference type="EMBL" id="PZQ99829.1"/>
    </source>
</evidence>
<dbReference type="Pfam" id="PF01546">
    <property type="entry name" value="Peptidase_M20"/>
    <property type="match status" value="1"/>
</dbReference>
<dbReference type="AlphaFoldDB" id="A0A2W5SCP6"/>
<dbReference type="PANTHER" id="PTHR42994:SF1">
    <property type="entry name" value="PEPTIDASE T"/>
    <property type="match status" value="1"/>
</dbReference>
<dbReference type="GO" id="GO:0008237">
    <property type="term" value="F:metallopeptidase activity"/>
    <property type="evidence" value="ECO:0007669"/>
    <property type="project" value="UniProtKB-KW"/>
</dbReference>
<evidence type="ECO:0000256" key="9">
    <source>
        <dbReference type="PIRSR" id="PIRSR037215-2"/>
    </source>
</evidence>
<dbReference type="InterPro" id="IPR002933">
    <property type="entry name" value="Peptidase_M20"/>
</dbReference>
<dbReference type="PIRSF" id="PIRSF037215">
    <property type="entry name" value="Peptidase_M20B"/>
    <property type="match status" value="1"/>
</dbReference>
<dbReference type="PANTHER" id="PTHR42994">
    <property type="entry name" value="PEPTIDASE T"/>
    <property type="match status" value="1"/>
</dbReference>
<accession>A0A2W5SCP6</accession>
<dbReference type="Pfam" id="PF07687">
    <property type="entry name" value="M20_dimer"/>
    <property type="match status" value="1"/>
</dbReference>
<dbReference type="Proteomes" id="UP000248975">
    <property type="component" value="Unassembled WGS sequence"/>
</dbReference>
<feature type="domain" description="Peptidase M20 dimerisation" evidence="10">
    <location>
        <begin position="211"/>
        <end position="309"/>
    </location>
</feature>
<evidence type="ECO:0000256" key="6">
    <source>
        <dbReference type="ARBA" id="ARBA00023049"/>
    </source>
</evidence>
<dbReference type="InterPro" id="IPR010161">
    <property type="entry name" value="Peptidase_M20B"/>
</dbReference>
<evidence type="ECO:0000256" key="5">
    <source>
        <dbReference type="ARBA" id="ARBA00022833"/>
    </source>
</evidence>
<dbReference type="InterPro" id="IPR011650">
    <property type="entry name" value="Peptidase_M20_dimer"/>
</dbReference>
<comment type="cofactor">
    <cofactor evidence="9">
        <name>Zn(2+)</name>
        <dbReference type="ChEBI" id="CHEBI:29105"/>
    </cofactor>
    <text evidence="9">Binds 2 Zn(2+) ions per subunit.</text>
</comment>
<dbReference type="InterPro" id="IPR036264">
    <property type="entry name" value="Bact_exopeptidase_dim_dom"/>
</dbReference>
<evidence type="ECO:0000256" key="8">
    <source>
        <dbReference type="PIRSR" id="PIRSR037215-1"/>
    </source>
</evidence>
<dbReference type="EC" id="3.4.11.4" evidence="7"/>
<dbReference type="SUPFAM" id="SSF53187">
    <property type="entry name" value="Zn-dependent exopeptidases"/>
    <property type="match status" value="1"/>
</dbReference>
<feature type="active site" evidence="8">
    <location>
        <position position="84"/>
    </location>
</feature>
<feature type="binding site" evidence="9">
    <location>
        <position position="180"/>
    </location>
    <ligand>
        <name>Zn(2+)</name>
        <dbReference type="ChEBI" id="CHEBI:29105"/>
        <label>2</label>
    </ligand>
</feature>
<sequence>MADAFDKELTERLVRYASIDTQADETSATSPSTERQFGLLRLLEHELVEMGAADVQLTDYGAVLATIPATVKGKPTIGLLAHVDTAPAYAASGVKPVVHKAYEGGNIRFPDAPDLVLSHAESPYLGQCIGHDIITASGTTLLGADDKAGVAIIMTAAHHLLNHREIPHGAIRIGFTPDEEIGRGVHERLPKDLGVDFAYTLDGAERGEIVYETFSADGAVVKVTGVSIHPGQAKDKLVNALHLAAKIVDTLPQVTLTPETTDDRQGFIHVYEMHGTAAEATIKLILRDFEREALAAHGALLRKVCEAIAATEPRAKIEVTIKEQYRNMRYWLADDMRPVELARTACRAVGIEPFSVPIRGGTDGSRLTERGVPTPNIFTGMQMIHGPLEWISVQDMAAATQVCLKLAELAAE</sequence>
<feature type="binding site" evidence="9">
    <location>
        <position position="145"/>
    </location>
    <ligand>
        <name>Zn(2+)</name>
        <dbReference type="ChEBI" id="CHEBI:29105"/>
        <label>1</label>
    </ligand>
</feature>
<dbReference type="GO" id="GO:0006508">
    <property type="term" value="P:proteolysis"/>
    <property type="evidence" value="ECO:0007669"/>
    <property type="project" value="UniProtKB-UniRule"/>
</dbReference>
<feature type="binding site" evidence="9">
    <location>
        <position position="385"/>
    </location>
    <ligand>
        <name>Zn(2+)</name>
        <dbReference type="ChEBI" id="CHEBI:29105"/>
        <label>2</label>
    </ligand>
</feature>
<keyword evidence="2" id="KW-0645">Protease</keyword>
<evidence type="ECO:0000256" key="3">
    <source>
        <dbReference type="ARBA" id="ARBA00022723"/>
    </source>
</evidence>
<feature type="active site" description="Proton acceptor" evidence="8">
    <location>
        <position position="179"/>
    </location>
</feature>
<evidence type="ECO:0000256" key="4">
    <source>
        <dbReference type="ARBA" id="ARBA00022801"/>
    </source>
</evidence>
<dbReference type="NCBIfam" id="NF009920">
    <property type="entry name" value="PRK13381.1"/>
    <property type="match status" value="1"/>
</dbReference>
<dbReference type="PROSITE" id="PS00758">
    <property type="entry name" value="ARGE_DAPE_CPG2_1"/>
    <property type="match status" value="1"/>
</dbReference>
<dbReference type="CDD" id="cd03892">
    <property type="entry name" value="M20_peptT"/>
    <property type="match status" value="1"/>
</dbReference>
<dbReference type="GO" id="GO:0006518">
    <property type="term" value="P:peptide metabolic process"/>
    <property type="evidence" value="ECO:0007669"/>
    <property type="project" value="InterPro"/>
</dbReference>
<dbReference type="Gene3D" id="3.30.70.360">
    <property type="match status" value="1"/>
</dbReference>
<evidence type="ECO:0000256" key="2">
    <source>
        <dbReference type="ARBA" id="ARBA00022670"/>
    </source>
</evidence>
<evidence type="ECO:0000259" key="10">
    <source>
        <dbReference type="Pfam" id="PF07687"/>
    </source>
</evidence>
<feature type="binding site" evidence="9">
    <location>
        <position position="145"/>
    </location>
    <ligand>
        <name>Zn(2+)</name>
        <dbReference type="ChEBI" id="CHEBI:29105"/>
        <label>2</label>
    </ligand>
</feature>
<dbReference type="GO" id="GO:0008270">
    <property type="term" value="F:zinc ion binding"/>
    <property type="evidence" value="ECO:0007669"/>
    <property type="project" value="InterPro"/>
</dbReference>